<sequence length="154" mass="16915">MPRFDADGKVDGFHVFATDVTTRALALESIQQQANVLEAKVVERTAELQQQMRARESSEAALRQAQKMEAVGQLTGGIAHDFNTMLSGILSALDLARLRIDQGRTEGLGRFLDVASASTLRAAALTQRLLAFSRRQSLQARHLQLNDLVVSLQE</sequence>
<gene>
    <name evidence="5" type="ORF">XOC_2845</name>
</gene>
<dbReference type="PANTHER" id="PTHR43065">
    <property type="entry name" value="SENSOR HISTIDINE KINASE"/>
    <property type="match status" value="1"/>
</dbReference>
<feature type="domain" description="PAC" evidence="4">
    <location>
        <begin position="1"/>
        <end position="32"/>
    </location>
</feature>
<evidence type="ECO:0000256" key="3">
    <source>
        <dbReference type="SAM" id="Coils"/>
    </source>
</evidence>
<dbReference type="Pfam" id="PF00512">
    <property type="entry name" value="HisKA"/>
    <property type="match status" value="1"/>
</dbReference>
<evidence type="ECO:0000259" key="4">
    <source>
        <dbReference type="PROSITE" id="PS50113"/>
    </source>
</evidence>
<comment type="catalytic activity">
    <reaction evidence="1">
        <text>ATP + protein L-histidine = ADP + protein N-phospho-L-histidine.</text>
        <dbReference type="EC" id="2.7.13.3"/>
    </reaction>
</comment>
<dbReference type="Gene3D" id="1.10.287.130">
    <property type="match status" value="1"/>
</dbReference>
<dbReference type="AlphaFoldDB" id="G7TK19"/>
<dbReference type="EC" id="2.7.13.3" evidence="2"/>
<feature type="coiled-coil region" evidence="3">
    <location>
        <begin position="27"/>
        <end position="68"/>
    </location>
</feature>
<organism evidence="5 6">
    <name type="scientific">Xanthomonas oryzae pv. oryzicola (strain BLS256)</name>
    <dbReference type="NCBI Taxonomy" id="383407"/>
    <lineage>
        <taxon>Bacteria</taxon>
        <taxon>Pseudomonadati</taxon>
        <taxon>Pseudomonadota</taxon>
        <taxon>Gammaproteobacteria</taxon>
        <taxon>Lysobacterales</taxon>
        <taxon>Lysobacteraceae</taxon>
        <taxon>Xanthomonas</taxon>
    </lineage>
</organism>
<dbReference type="InterPro" id="IPR000700">
    <property type="entry name" value="PAS-assoc_C"/>
</dbReference>
<dbReference type="EMBL" id="CP003057">
    <property type="protein sequence ID" value="AEQ96952.1"/>
    <property type="molecule type" value="Genomic_DNA"/>
</dbReference>
<dbReference type="GO" id="GO:0000155">
    <property type="term" value="F:phosphorelay sensor kinase activity"/>
    <property type="evidence" value="ECO:0007669"/>
    <property type="project" value="InterPro"/>
</dbReference>
<keyword evidence="5" id="KW-0808">Transferase</keyword>
<dbReference type="SMART" id="SM00388">
    <property type="entry name" value="HisKA"/>
    <property type="match status" value="1"/>
</dbReference>
<dbReference type="PANTHER" id="PTHR43065:SF42">
    <property type="entry name" value="TWO-COMPONENT SENSOR PPRA"/>
    <property type="match status" value="1"/>
</dbReference>
<reference evidence="5 6" key="1">
    <citation type="journal article" date="2011" name="J. Bacteriol.">
        <title>Two new complete genome sequences offer insight into host and tissue specificity of plant pathogenic Xanthomonas spp.</title>
        <authorList>
            <person name="Bogdanove A.J."/>
            <person name="Koebnik R."/>
            <person name="Lu H."/>
            <person name="Furutani A."/>
            <person name="Angiuoli S.V."/>
            <person name="Patil P.B."/>
            <person name="Van Sluys M.A."/>
            <person name="Ryan R.P."/>
            <person name="Meyer D.F."/>
            <person name="Han S.W."/>
            <person name="Aparna G."/>
            <person name="Rajaram M."/>
            <person name="Delcher A.L."/>
            <person name="Phillippy A.M."/>
            <person name="Puiu D."/>
            <person name="Schatz M.C."/>
            <person name="Shumway M."/>
            <person name="Sommer D.D."/>
            <person name="Trapnell C."/>
            <person name="Benahmed F."/>
            <person name="Dimitrov G."/>
            <person name="Madupu R."/>
            <person name="Radune D."/>
            <person name="Sullivan S."/>
            <person name="Jha G."/>
            <person name="Ishihara H."/>
            <person name="Lee S.W."/>
            <person name="Pandey A."/>
            <person name="Sharma V."/>
            <person name="Sriariyanun M."/>
            <person name="Szurek B."/>
            <person name="Vera-Cruz C.M."/>
            <person name="Dorman K.S."/>
            <person name="Ronald P.C."/>
            <person name="Verdier V."/>
            <person name="Dow J.M."/>
            <person name="Sonti R.V."/>
            <person name="Tsuge S."/>
            <person name="Brendel V.P."/>
            <person name="Rabinowicz P.D."/>
            <person name="Leach J.E."/>
            <person name="White F.F."/>
            <person name="Salzberg S.L."/>
        </authorList>
    </citation>
    <scope>NUCLEOTIDE SEQUENCE [LARGE SCALE GENOMIC DNA]</scope>
    <source>
        <strain evidence="5 6">BLS256</strain>
    </source>
</reference>
<evidence type="ECO:0000313" key="5">
    <source>
        <dbReference type="EMBL" id="AEQ96952.1"/>
    </source>
</evidence>
<dbReference type="SUPFAM" id="SSF47384">
    <property type="entry name" value="Homodimeric domain of signal transducing histidine kinase"/>
    <property type="match status" value="1"/>
</dbReference>
<dbReference type="InterPro" id="IPR003661">
    <property type="entry name" value="HisK_dim/P_dom"/>
</dbReference>
<evidence type="ECO:0000256" key="1">
    <source>
        <dbReference type="ARBA" id="ARBA00000085"/>
    </source>
</evidence>
<dbReference type="Proteomes" id="UP000008851">
    <property type="component" value="Chromosome"/>
</dbReference>
<accession>G7TK19</accession>
<proteinExistence type="predicted"/>
<dbReference type="InterPro" id="IPR036097">
    <property type="entry name" value="HisK_dim/P_sf"/>
</dbReference>
<dbReference type="KEGG" id="xor:XOC_2845"/>
<evidence type="ECO:0000256" key="2">
    <source>
        <dbReference type="ARBA" id="ARBA00012438"/>
    </source>
</evidence>
<dbReference type="eggNOG" id="COG4191">
    <property type="taxonomic scope" value="Bacteria"/>
</dbReference>
<name>G7TK19_XANOB</name>
<evidence type="ECO:0000313" key="6">
    <source>
        <dbReference type="Proteomes" id="UP000008851"/>
    </source>
</evidence>
<dbReference type="HOGENOM" id="CLU_1703544_0_0_6"/>
<keyword evidence="5" id="KW-0418">Kinase</keyword>
<dbReference type="PROSITE" id="PS50113">
    <property type="entry name" value="PAC"/>
    <property type="match status" value="1"/>
</dbReference>
<keyword evidence="3" id="KW-0175">Coiled coil</keyword>
<protein>
    <recommendedName>
        <fullName evidence="2">histidine kinase</fullName>
        <ecNumber evidence="2">2.7.13.3</ecNumber>
    </recommendedName>
</protein>